<dbReference type="RefSeq" id="WP_380617450.1">
    <property type="nucleotide sequence ID" value="NZ_JBHSDK010000001.1"/>
</dbReference>
<dbReference type="EMBL" id="JBHSDK010000001">
    <property type="protein sequence ID" value="MFC4333716.1"/>
    <property type="molecule type" value="Genomic_DNA"/>
</dbReference>
<evidence type="ECO:0000256" key="1">
    <source>
        <dbReference type="SAM" id="MobiDB-lite"/>
    </source>
</evidence>
<reference evidence="3" key="1">
    <citation type="journal article" date="2019" name="Int. J. Syst. Evol. Microbiol.">
        <title>The Global Catalogue of Microorganisms (GCM) 10K type strain sequencing project: providing services to taxonomists for standard genome sequencing and annotation.</title>
        <authorList>
            <consortium name="The Broad Institute Genomics Platform"/>
            <consortium name="The Broad Institute Genome Sequencing Center for Infectious Disease"/>
            <person name="Wu L."/>
            <person name="Ma J."/>
        </authorList>
    </citation>
    <scope>NUCLEOTIDE SEQUENCE [LARGE SCALE GENOMIC DNA]</scope>
    <source>
        <strain evidence="3">IBRC-M 10908</strain>
    </source>
</reference>
<comment type="caution">
    <text evidence="2">The sequence shown here is derived from an EMBL/GenBank/DDBJ whole genome shotgun (WGS) entry which is preliminary data.</text>
</comment>
<dbReference type="Proteomes" id="UP001595823">
    <property type="component" value="Unassembled WGS sequence"/>
</dbReference>
<gene>
    <name evidence="2" type="ORF">ACFPET_00695</name>
</gene>
<sequence length="236" mass="25981">MASRTSEEGGAEIRVRQLSESVDWLRYRSSTDREVDVSGYLARIALDRRWPSEVGYYGSRLAVHLCNQGDLGPIAVPGVRVANALLSERLCAVPDLMYEVLDVVRLGWTETVAVDPSSGEEVVLWEGVFRSLYAGIDTYLSDLREGDPARSPALLDLLAFLAPRFPSVVSEFEARAAESAGEGREALLSARDDALDFIADHRDDPDHRYDLEVSPGGERRADGARLPCSDRKADGR</sequence>
<organism evidence="2 3">
    <name type="scientific">Salininema proteolyticum</name>
    <dbReference type="NCBI Taxonomy" id="1607685"/>
    <lineage>
        <taxon>Bacteria</taxon>
        <taxon>Bacillati</taxon>
        <taxon>Actinomycetota</taxon>
        <taxon>Actinomycetes</taxon>
        <taxon>Glycomycetales</taxon>
        <taxon>Glycomycetaceae</taxon>
        <taxon>Salininema</taxon>
    </lineage>
</organism>
<evidence type="ECO:0000313" key="3">
    <source>
        <dbReference type="Proteomes" id="UP001595823"/>
    </source>
</evidence>
<keyword evidence="3" id="KW-1185">Reference proteome</keyword>
<evidence type="ECO:0000313" key="2">
    <source>
        <dbReference type="EMBL" id="MFC4333716.1"/>
    </source>
</evidence>
<name>A0ABV8TTK6_9ACTN</name>
<accession>A0ABV8TTK6</accession>
<feature type="region of interest" description="Disordered" evidence="1">
    <location>
        <begin position="199"/>
        <end position="236"/>
    </location>
</feature>
<proteinExistence type="predicted"/>
<protein>
    <submittedName>
        <fullName evidence="2">Uncharacterized protein</fullName>
    </submittedName>
</protein>